<dbReference type="EMBL" id="UOFT01000002">
    <property type="protein sequence ID" value="VAW91012.1"/>
    <property type="molecule type" value="Genomic_DNA"/>
</dbReference>
<dbReference type="InterPro" id="IPR001932">
    <property type="entry name" value="PPM-type_phosphatase-like_dom"/>
</dbReference>
<dbReference type="InterPro" id="IPR036457">
    <property type="entry name" value="PPM-type-like_dom_sf"/>
</dbReference>
<dbReference type="SMART" id="SM00332">
    <property type="entry name" value="PP2Cc"/>
    <property type="match status" value="1"/>
</dbReference>
<evidence type="ECO:0000313" key="2">
    <source>
        <dbReference type="EMBL" id="VAW91012.1"/>
    </source>
</evidence>
<dbReference type="PANTHER" id="PTHR47992">
    <property type="entry name" value="PROTEIN PHOSPHATASE"/>
    <property type="match status" value="1"/>
</dbReference>
<dbReference type="PROSITE" id="PS51746">
    <property type="entry name" value="PPM_2"/>
    <property type="match status" value="1"/>
</dbReference>
<reference evidence="2" key="1">
    <citation type="submission" date="2018-06" db="EMBL/GenBank/DDBJ databases">
        <authorList>
            <person name="Zhirakovskaya E."/>
        </authorList>
    </citation>
    <scope>NUCLEOTIDE SEQUENCE</scope>
</reference>
<evidence type="ECO:0000259" key="1">
    <source>
        <dbReference type="PROSITE" id="PS51746"/>
    </source>
</evidence>
<dbReference type="GO" id="GO:0004722">
    <property type="term" value="F:protein serine/threonine phosphatase activity"/>
    <property type="evidence" value="ECO:0007669"/>
    <property type="project" value="InterPro"/>
</dbReference>
<dbReference type="SUPFAM" id="SSF81606">
    <property type="entry name" value="PP2C-like"/>
    <property type="match status" value="1"/>
</dbReference>
<dbReference type="SMART" id="SM00331">
    <property type="entry name" value="PP2C_SIG"/>
    <property type="match status" value="1"/>
</dbReference>
<dbReference type="Pfam" id="PF13672">
    <property type="entry name" value="PP2C_2"/>
    <property type="match status" value="1"/>
</dbReference>
<protein>
    <submittedName>
        <fullName evidence="2">Protein serine/threonine phosphatase PrpC, regulation of stationary phase</fullName>
    </submittedName>
</protein>
<dbReference type="InterPro" id="IPR015655">
    <property type="entry name" value="PP2C"/>
</dbReference>
<dbReference type="Gene3D" id="3.60.40.10">
    <property type="entry name" value="PPM-type phosphatase domain"/>
    <property type="match status" value="1"/>
</dbReference>
<name>A0A3B0ZUD7_9ZZZZ</name>
<dbReference type="CDD" id="cd00143">
    <property type="entry name" value="PP2Cc"/>
    <property type="match status" value="1"/>
</dbReference>
<gene>
    <name evidence="2" type="ORF">MNBD_GAMMA23-2128</name>
</gene>
<accession>A0A3B0ZUD7</accession>
<organism evidence="2">
    <name type="scientific">hydrothermal vent metagenome</name>
    <dbReference type="NCBI Taxonomy" id="652676"/>
    <lineage>
        <taxon>unclassified sequences</taxon>
        <taxon>metagenomes</taxon>
        <taxon>ecological metagenomes</taxon>
    </lineage>
</organism>
<sequence length="261" mass="28728">MTTTDITMRRAIKWNSAAQTNTGCVREVNEDAIFLKPEIGVWAVADGMGGYEAGDIASNMIVELLDDIEDKVSLSDIVDNMEDKFIEANTNILEYADVMRDKQMMGSTVVGLIIRGRVGVCLWVGDSRLYRYRNGELQQLSQDHSQVQELIQQGFLSEEDAVNHPEANVITRAIGAGDDVYVDINVFSTQIGDTFLLCSDGLHNSVSTAEIINCLNDTDINESVSNMLKKALENKAADNVSMIIARGEVDKVSNNKTVLTQ</sequence>
<dbReference type="AlphaFoldDB" id="A0A3B0ZUD7"/>
<proteinExistence type="predicted"/>
<feature type="domain" description="PPM-type phosphatase" evidence="1">
    <location>
        <begin position="14"/>
        <end position="247"/>
    </location>
</feature>